<dbReference type="OrthoDB" id="9808360at2"/>
<dbReference type="Pfam" id="PF02082">
    <property type="entry name" value="Rrf2"/>
    <property type="match status" value="1"/>
</dbReference>
<proteinExistence type="predicted"/>
<dbReference type="SUPFAM" id="SSF46785">
    <property type="entry name" value="Winged helix' DNA-binding domain"/>
    <property type="match status" value="1"/>
</dbReference>
<comment type="caution">
    <text evidence="1">The sequence shown here is derived from an EMBL/GenBank/DDBJ whole genome shotgun (WGS) entry which is preliminary data.</text>
</comment>
<dbReference type="PROSITE" id="PS51197">
    <property type="entry name" value="HTH_RRF2_2"/>
    <property type="match status" value="1"/>
</dbReference>
<organism evidence="1 2">
    <name type="scientific">Rothia nasimurium</name>
    <dbReference type="NCBI Taxonomy" id="85336"/>
    <lineage>
        <taxon>Bacteria</taxon>
        <taxon>Bacillati</taxon>
        <taxon>Actinomycetota</taxon>
        <taxon>Actinomycetes</taxon>
        <taxon>Micrococcales</taxon>
        <taxon>Micrococcaceae</taxon>
        <taxon>Rothia</taxon>
    </lineage>
</organism>
<reference evidence="1 2" key="1">
    <citation type="submission" date="2016-05" db="EMBL/GenBank/DDBJ databases">
        <title>Draft genome sequence of a porcine commensal Rothia nasimurium.</title>
        <authorList>
            <person name="Gaiser R.A."/>
            <person name="Van Baarlen P."/>
            <person name="Wells J.M."/>
        </authorList>
    </citation>
    <scope>NUCLEOTIDE SEQUENCE [LARGE SCALE GENOMIC DNA]</scope>
    <source>
        <strain evidence="1 2">PT-32</strain>
    </source>
</reference>
<dbReference type="EMBL" id="LXWF01000013">
    <property type="protein sequence ID" value="ORC20253.1"/>
    <property type="molecule type" value="Genomic_DNA"/>
</dbReference>
<evidence type="ECO:0000313" key="2">
    <source>
        <dbReference type="Proteomes" id="UP000192359"/>
    </source>
</evidence>
<evidence type="ECO:0008006" key="3">
    <source>
        <dbReference type="Google" id="ProtNLM"/>
    </source>
</evidence>
<dbReference type="GO" id="GO:0003700">
    <property type="term" value="F:DNA-binding transcription factor activity"/>
    <property type="evidence" value="ECO:0007669"/>
    <property type="project" value="TreeGrafter"/>
</dbReference>
<gene>
    <name evidence="1" type="ORF">A7979_11145</name>
</gene>
<dbReference type="InterPro" id="IPR036390">
    <property type="entry name" value="WH_DNA-bd_sf"/>
</dbReference>
<dbReference type="Gene3D" id="1.10.10.10">
    <property type="entry name" value="Winged helix-like DNA-binding domain superfamily/Winged helix DNA-binding domain"/>
    <property type="match status" value="1"/>
</dbReference>
<accession>A0A1Y1RQ36</accession>
<protein>
    <recommendedName>
        <fullName evidence="3">Rrf2 family transcriptional regulator</fullName>
    </recommendedName>
</protein>
<dbReference type="PANTHER" id="PTHR33221:SF15">
    <property type="entry name" value="HTH-TYPE TRANSCRIPTIONAL REGULATOR YWGB-RELATED"/>
    <property type="match status" value="1"/>
</dbReference>
<keyword evidence="2" id="KW-1185">Reference proteome</keyword>
<dbReference type="AlphaFoldDB" id="A0A1Y1RQ36"/>
<dbReference type="InterPro" id="IPR000944">
    <property type="entry name" value="Tscrpt_reg_Rrf2"/>
</dbReference>
<dbReference type="Proteomes" id="UP000192359">
    <property type="component" value="Unassembled WGS sequence"/>
</dbReference>
<dbReference type="GO" id="GO:0005829">
    <property type="term" value="C:cytosol"/>
    <property type="evidence" value="ECO:0007669"/>
    <property type="project" value="TreeGrafter"/>
</dbReference>
<sequence>MDTKFSVAIHTLVMLSETEDKLTSETIAASVGTNASYIRKVISLLKNADLLDRIPGSFDYQLGKPKTEMTLLDIYRAVNPNIHIDIHQNANPECPVGGHINAVLDPIAARAEQALADQLAGITLNTVIEDIRVSYLAAHPDAQI</sequence>
<evidence type="ECO:0000313" key="1">
    <source>
        <dbReference type="EMBL" id="ORC20253.1"/>
    </source>
</evidence>
<name>A0A1Y1RQ36_9MICC</name>
<dbReference type="PANTHER" id="PTHR33221">
    <property type="entry name" value="WINGED HELIX-TURN-HELIX TRANSCRIPTIONAL REGULATOR, RRF2 FAMILY"/>
    <property type="match status" value="1"/>
</dbReference>
<dbReference type="RefSeq" id="WP_083091481.1">
    <property type="nucleotide sequence ID" value="NZ_LXWF01000013.1"/>
</dbReference>
<dbReference type="InterPro" id="IPR036388">
    <property type="entry name" value="WH-like_DNA-bd_sf"/>
</dbReference>